<name>A0A2P5SWT2_9GAMM</name>
<keyword evidence="10" id="KW-1185">Reference proteome</keyword>
<keyword evidence="2 6" id="KW-0132">Cell division</keyword>
<evidence type="ECO:0000256" key="1">
    <source>
        <dbReference type="ARBA" id="ARBA00006291"/>
    </source>
</evidence>
<comment type="subunit">
    <text evidence="6">Interacts with MinD and FtsZ.</text>
</comment>
<evidence type="ECO:0000256" key="4">
    <source>
        <dbReference type="ARBA" id="ARBA00023306"/>
    </source>
</evidence>
<evidence type="ECO:0000313" key="10">
    <source>
        <dbReference type="Proteomes" id="UP000296144"/>
    </source>
</evidence>
<dbReference type="Proteomes" id="UP000296144">
    <property type="component" value="Unassembled WGS sequence"/>
</dbReference>
<protein>
    <recommendedName>
        <fullName evidence="6">Probable septum site-determining protein MinC</fullName>
    </recommendedName>
</protein>
<evidence type="ECO:0000313" key="9">
    <source>
        <dbReference type="EMBL" id="PPI86770.1"/>
    </source>
</evidence>
<dbReference type="EMBL" id="PDKU01000001">
    <property type="protein sequence ID" value="PPI86770.1"/>
    <property type="molecule type" value="Genomic_DNA"/>
</dbReference>
<dbReference type="OrthoDB" id="9794530at2"/>
<keyword evidence="3 6" id="KW-0717">Septation</keyword>
<evidence type="ECO:0000256" key="2">
    <source>
        <dbReference type="ARBA" id="ARBA00022618"/>
    </source>
</evidence>
<dbReference type="InterPro" id="IPR005526">
    <property type="entry name" value="Septum_form_inhib_MinC_C"/>
</dbReference>
<dbReference type="HAMAP" id="MF_00267">
    <property type="entry name" value="MinC"/>
    <property type="match status" value="1"/>
</dbReference>
<dbReference type="AlphaFoldDB" id="A0A2P5SWT2"/>
<comment type="function">
    <text evidence="5 6">Cell division inhibitor that blocks the formation of polar Z ring septums. Rapidly oscillates between the poles of the cell to destabilize FtsZ filaments that have formed before they mature into polar Z rings. Prevents FtsZ polymerization.</text>
</comment>
<dbReference type="Gene3D" id="2.160.20.70">
    <property type="match status" value="1"/>
</dbReference>
<proteinExistence type="inferred from homology"/>
<feature type="domain" description="Septum formation inhibitor MinC C-terminal" evidence="7">
    <location>
        <begin position="125"/>
        <end position="225"/>
    </location>
</feature>
<accession>A0A2P5SWT2</accession>
<dbReference type="RefSeq" id="WP_136129935.1">
    <property type="nucleotide sequence ID" value="NZ_PDKU01000001.1"/>
</dbReference>
<gene>
    <name evidence="6 9" type="primary">minC</name>
    <name evidence="9" type="ORF">CRV10_00745</name>
</gene>
<sequence length="229" mass="25705">MPQSPIKFKGSTFTLFVVYIYNHEPEIVFAAIQNKLKQVSCFQIKNIPVVLNIEFLNHEVDWKKMKQAILATGLYIVGIVGCKEIALKKVMNNIGLPLLTETKKHDEKIDNLINFNEKSFNKTKIINMPIRTGQQIYSRNSDLVIIGNVSSGAELISDGNIHVYGIMRGRALAGISGDHDCQIFCSSLAAELISIAGKYWVIDQIPKRFFCKSASLYLKQGVLTIQKLN</sequence>
<dbReference type="Pfam" id="PF05209">
    <property type="entry name" value="MinC_N"/>
    <property type="match status" value="1"/>
</dbReference>
<evidence type="ECO:0000256" key="6">
    <source>
        <dbReference type="HAMAP-Rule" id="MF_00267"/>
    </source>
</evidence>
<dbReference type="SUPFAM" id="SSF63848">
    <property type="entry name" value="Cell-division inhibitor MinC, C-terminal domain"/>
    <property type="match status" value="1"/>
</dbReference>
<dbReference type="InterPro" id="IPR016098">
    <property type="entry name" value="CAP/MinC_C"/>
</dbReference>
<dbReference type="InterPro" id="IPR013033">
    <property type="entry name" value="MinC"/>
</dbReference>
<feature type="domain" description="Septum formation inhibitor MinC N-terminal" evidence="8">
    <location>
        <begin position="6"/>
        <end position="75"/>
    </location>
</feature>
<dbReference type="GO" id="GO:0000902">
    <property type="term" value="P:cell morphogenesis"/>
    <property type="evidence" value="ECO:0007669"/>
    <property type="project" value="InterPro"/>
</dbReference>
<dbReference type="GO" id="GO:0051302">
    <property type="term" value="P:regulation of cell division"/>
    <property type="evidence" value="ECO:0007669"/>
    <property type="project" value="InterPro"/>
</dbReference>
<dbReference type="Pfam" id="PF03775">
    <property type="entry name" value="MinC_C"/>
    <property type="match status" value="1"/>
</dbReference>
<dbReference type="PANTHER" id="PTHR34108:SF1">
    <property type="entry name" value="SEPTUM SITE-DETERMINING PROTEIN MINC"/>
    <property type="match status" value="1"/>
</dbReference>
<evidence type="ECO:0000256" key="3">
    <source>
        <dbReference type="ARBA" id="ARBA00023210"/>
    </source>
</evidence>
<evidence type="ECO:0000256" key="5">
    <source>
        <dbReference type="ARBA" id="ARBA00025606"/>
    </source>
</evidence>
<dbReference type="Gene3D" id="3.30.70.260">
    <property type="match status" value="1"/>
</dbReference>
<reference evidence="9 10" key="1">
    <citation type="journal article" date="2018" name="Genome Biol. Evol.">
        <title>Cladogenesis and Genomic Streamlining in Extracellular Endosymbionts of Tropical Stink Bugs.</title>
        <authorList>
            <person name="Otero-Bravo A."/>
            <person name="Goffredi S."/>
            <person name="Sabree Z.L."/>
        </authorList>
    </citation>
    <scope>NUCLEOTIDE SEQUENCE [LARGE SCALE GENOMIC DNA]</scope>
    <source>
        <strain evidence="9 10">SoEL</strain>
    </source>
</reference>
<organism evidence="9 10">
    <name type="scientific">Candidatus Pantoea edessiphila</name>
    <dbReference type="NCBI Taxonomy" id="2044610"/>
    <lineage>
        <taxon>Bacteria</taxon>
        <taxon>Pseudomonadati</taxon>
        <taxon>Pseudomonadota</taxon>
        <taxon>Gammaproteobacteria</taxon>
        <taxon>Enterobacterales</taxon>
        <taxon>Erwiniaceae</taxon>
        <taxon>Pantoea</taxon>
    </lineage>
</organism>
<dbReference type="InterPro" id="IPR007874">
    <property type="entry name" value="MinC_N"/>
</dbReference>
<evidence type="ECO:0000259" key="8">
    <source>
        <dbReference type="Pfam" id="PF05209"/>
    </source>
</evidence>
<dbReference type="InterPro" id="IPR036145">
    <property type="entry name" value="MinC_C_sf"/>
</dbReference>
<evidence type="ECO:0000259" key="7">
    <source>
        <dbReference type="Pfam" id="PF03775"/>
    </source>
</evidence>
<comment type="caution">
    <text evidence="9">The sequence shown here is derived from an EMBL/GenBank/DDBJ whole genome shotgun (WGS) entry which is preliminary data.</text>
</comment>
<keyword evidence="4 6" id="KW-0131">Cell cycle</keyword>
<dbReference type="GO" id="GO:1901891">
    <property type="term" value="P:regulation of cell septum assembly"/>
    <property type="evidence" value="ECO:0007669"/>
    <property type="project" value="InterPro"/>
</dbReference>
<dbReference type="NCBIfam" id="TIGR01222">
    <property type="entry name" value="minC"/>
    <property type="match status" value="1"/>
</dbReference>
<comment type="similarity">
    <text evidence="1 6">Belongs to the MinC family.</text>
</comment>
<dbReference type="PANTHER" id="PTHR34108">
    <property type="entry name" value="SEPTUM SITE-DETERMINING PROTEIN MINC"/>
    <property type="match status" value="1"/>
</dbReference>
<dbReference type="GO" id="GO:0000917">
    <property type="term" value="P:division septum assembly"/>
    <property type="evidence" value="ECO:0007669"/>
    <property type="project" value="UniProtKB-KW"/>
</dbReference>